<dbReference type="Gene3D" id="3.40.50.2000">
    <property type="entry name" value="Glycogen Phosphorylase B"/>
    <property type="match status" value="2"/>
</dbReference>
<sequence>MAKLEPGGAQLSMLRVMAELRGRGIASELLCGWASAEGLELARRHGAEPTIWGEGGNLQWTPDPAFADWLQPRLAQTDLIHAHMFGAWWAAAHAAPSGTPLVASEHNQYLWPDRPYDAEMRDGLDRVDVFFAHGPSARATVLEHGLVPDRVRTGISPVVGTQDRPLAGLPSPRIVFAGRLHADKGPDILLSAIALLRDPPQTLILGDGHLRPILEEQVRELGLQAKVRFLGWVPNPGSYIAGASVLAIPSRDESFSQTAIIGLAHGVPVIGTDVDGFPETLGDGRGVIVPPEDPNALAVALEVVLNEELPRPRPQRAFTDAYEPARVADVYEATYRHLLSPEPTALPAIA</sequence>
<proteinExistence type="predicted"/>
<feature type="domain" description="Glycosyltransferase subfamily 4-like N-terminal" evidence="3">
    <location>
        <begin position="6"/>
        <end position="152"/>
    </location>
</feature>
<dbReference type="Pfam" id="PF13692">
    <property type="entry name" value="Glyco_trans_1_4"/>
    <property type="match status" value="1"/>
</dbReference>
<evidence type="ECO:0000313" key="5">
    <source>
        <dbReference type="Proteomes" id="UP001149140"/>
    </source>
</evidence>
<keyword evidence="1" id="KW-0328">Glycosyltransferase</keyword>
<dbReference type="CDD" id="cd03811">
    <property type="entry name" value="GT4_GT28_WabH-like"/>
    <property type="match status" value="1"/>
</dbReference>
<dbReference type="InterPro" id="IPR028098">
    <property type="entry name" value="Glyco_trans_4-like_N"/>
</dbReference>
<comment type="caution">
    <text evidence="4">The sequence shown here is derived from an EMBL/GenBank/DDBJ whole genome shotgun (WGS) entry which is preliminary data.</text>
</comment>
<keyword evidence="2" id="KW-0808">Transferase</keyword>
<dbReference type="GO" id="GO:0016757">
    <property type="term" value="F:glycosyltransferase activity"/>
    <property type="evidence" value="ECO:0007669"/>
    <property type="project" value="UniProtKB-KW"/>
</dbReference>
<accession>A0A9X3MNR7</accession>
<gene>
    <name evidence="4" type="ORF">OM076_02445</name>
</gene>
<dbReference type="SUPFAM" id="SSF53756">
    <property type="entry name" value="UDP-Glycosyltransferase/glycogen phosphorylase"/>
    <property type="match status" value="1"/>
</dbReference>
<evidence type="ECO:0000313" key="4">
    <source>
        <dbReference type="EMBL" id="MDA0159112.1"/>
    </source>
</evidence>
<dbReference type="Pfam" id="PF13439">
    <property type="entry name" value="Glyco_transf_4"/>
    <property type="match status" value="1"/>
</dbReference>
<evidence type="ECO:0000259" key="3">
    <source>
        <dbReference type="Pfam" id="PF13439"/>
    </source>
</evidence>
<name>A0A9X3MNR7_9ACTN</name>
<evidence type="ECO:0000256" key="1">
    <source>
        <dbReference type="ARBA" id="ARBA00022676"/>
    </source>
</evidence>
<organism evidence="4 5">
    <name type="scientific">Solirubrobacter ginsenosidimutans</name>
    <dbReference type="NCBI Taxonomy" id="490573"/>
    <lineage>
        <taxon>Bacteria</taxon>
        <taxon>Bacillati</taxon>
        <taxon>Actinomycetota</taxon>
        <taxon>Thermoleophilia</taxon>
        <taxon>Solirubrobacterales</taxon>
        <taxon>Solirubrobacteraceae</taxon>
        <taxon>Solirubrobacter</taxon>
    </lineage>
</organism>
<dbReference type="Proteomes" id="UP001149140">
    <property type="component" value="Unassembled WGS sequence"/>
</dbReference>
<dbReference type="AlphaFoldDB" id="A0A9X3MNR7"/>
<evidence type="ECO:0000256" key="2">
    <source>
        <dbReference type="ARBA" id="ARBA00022679"/>
    </source>
</evidence>
<dbReference type="PANTHER" id="PTHR12526">
    <property type="entry name" value="GLYCOSYLTRANSFERASE"/>
    <property type="match status" value="1"/>
</dbReference>
<protein>
    <submittedName>
        <fullName evidence="4">Glycosyltransferase</fullName>
    </submittedName>
</protein>
<dbReference type="RefSeq" id="WP_270037773.1">
    <property type="nucleotide sequence ID" value="NZ_JAPDOD010000001.1"/>
</dbReference>
<keyword evidence="5" id="KW-1185">Reference proteome</keyword>
<dbReference type="EMBL" id="JAPDOD010000001">
    <property type="protein sequence ID" value="MDA0159112.1"/>
    <property type="molecule type" value="Genomic_DNA"/>
</dbReference>
<reference evidence="4" key="1">
    <citation type="submission" date="2022-10" db="EMBL/GenBank/DDBJ databases">
        <title>The WGS of Solirubrobacter ginsenosidimutans DSM 21036.</title>
        <authorList>
            <person name="Jiang Z."/>
        </authorList>
    </citation>
    <scope>NUCLEOTIDE SEQUENCE</scope>
    <source>
        <strain evidence="4">DSM 21036</strain>
    </source>
</reference>